<protein>
    <recommendedName>
        <fullName evidence="5">Pectinesterase inhibitor domain-containing protein</fullName>
    </recommendedName>
</protein>
<evidence type="ECO:0000256" key="3">
    <source>
        <dbReference type="ARBA" id="ARBA00038471"/>
    </source>
</evidence>
<dbReference type="InterPro" id="IPR035513">
    <property type="entry name" value="Invertase/methylesterase_inhib"/>
</dbReference>
<dbReference type="SMART" id="SM00856">
    <property type="entry name" value="PMEI"/>
    <property type="match status" value="2"/>
</dbReference>
<evidence type="ECO:0000259" key="5">
    <source>
        <dbReference type="SMART" id="SM00856"/>
    </source>
</evidence>
<proteinExistence type="inferred from homology"/>
<feature type="domain" description="Pectinesterase inhibitor" evidence="5">
    <location>
        <begin position="19"/>
        <end position="144"/>
    </location>
</feature>
<dbReference type="Pfam" id="PF04043">
    <property type="entry name" value="PMEI"/>
    <property type="match status" value="1"/>
</dbReference>
<evidence type="ECO:0000313" key="6">
    <source>
        <dbReference type="EMBL" id="CAE6214931.1"/>
    </source>
</evidence>
<evidence type="ECO:0000256" key="2">
    <source>
        <dbReference type="ARBA" id="ARBA00023157"/>
    </source>
</evidence>
<dbReference type="Gene3D" id="1.20.140.40">
    <property type="entry name" value="Invertase/pectin methylesterase inhibitor family protein"/>
    <property type="match status" value="1"/>
</dbReference>
<organism evidence="6 7">
    <name type="scientific">Arabidopsis arenosa</name>
    <name type="common">Sand rock-cress</name>
    <name type="synonym">Cardaminopsis arenosa</name>
    <dbReference type="NCBI Taxonomy" id="38785"/>
    <lineage>
        <taxon>Eukaryota</taxon>
        <taxon>Viridiplantae</taxon>
        <taxon>Streptophyta</taxon>
        <taxon>Embryophyta</taxon>
        <taxon>Tracheophyta</taxon>
        <taxon>Spermatophyta</taxon>
        <taxon>Magnoliopsida</taxon>
        <taxon>eudicotyledons</taxon>
        <taxon>Gunneridae</taxon>
        <taxon>Pentapetalae</taxon>
        <taxon>rosids</taxon>
        <taxon>malvids</taxon>
        <taxon>Brassicales</taxon>
        <taxon>Brassicaceae</taxon>
        <taxon>Camelineae</taxon>
        <taxon>Arabidopsis</taxon>
    </lineage>
</organism>
<evidence type="ECO:0000256" key="4">
    <source>
        <dbReference type="SAM" id="SignalP"/>
    </source>
</evidence>
<evidence type="ECO:0000256" key="1">
    <source>
        <dbReference type="ARBA" id="ARBA00022729"/>
    </source>
</evidence>
<dbReference type="AlphaFoldDB" id="A0A8S2AX53"/>
<dbReference type="NCBIfam" id="TIGR01614">
    <property type="entry name" value="PME_inhib"/>
    <property type="match status" value="2"/>
</dbReference>
<sequence length="284" mass="31626">MTFLLYLVMFFLLLNASAIAQSLIRDSCKKAADQNLKIHYNFCVKSLEENRLSKTARSLDRLVMSSTKNAVSKTTSMKGIVDKILKENRYEKYSEKPLRDCLELYSDATNSLTEAITIIKSRDYKSANVVISAAVDSCKKAFAKDPQLTYEFCVKSLTEDPQSKAATTLEGLVLASTNNAMAKFTNMKGVVQQDIKDKRYADIVGVLRLCLGFYDDANDDLKTALANVKSHDFEGANINLSAALDVSGNCEDAFKEDKKKSPITTENDILYKKVLIPLAFTNML</sequence>
<evidence type="ECO:0000313" key="7">
    <source>
        <dbReference type="Proteomes" id="UP000682877"/>
    </source>
</evidence>
<name>A0A8S2AX53_ARAAE</name>
<dbReference type="CDD" id="cd15795">
    <property type="entry name" value="PMEI-Pla_a_1_like"/>
    <property type="match status" value="2"/>
</dbReference>
<feature type="signal peptide" evidence="4">
    <location>
        <begin position="1"/>
        <end position="20"/>
    </location>
</feature>
<dbReference type="InterPro" id="IPR006501">
    <property type="entry name" value="Pectinesterase_inhib_dom"/>
</dbReference>
<dbReference type="InterPro" id="IPR034088">
    <property type="entry name" value="Pla_a_1-like"/>
</dbReference>
<dbReference type="PANTHER" id="PTHR35357">
    <property type="entry name" value="OS02G0537100 PROTEIN"/>
    <property type="match status" value="1"/>
</dbReference>
<keyword evidence="1 4" id="KW-0732">Signal</keyword>
<dbReference type="EMBL" id="LR999458">
    <property type="protein sequence ID" value="CAE6214931.1"/>
    <property type="molecule type" value="Genomic_DNA"/>
</dbReference>
<keyword evidence="7" id="KW-1185">Reference proteome</keyword>
<dbReference type="GO" id="GO:0005576">
    <property type="term" value="C:extracellular region"/>
    <property type="evidence" value="ECO:0007669"/>
    <property type="project" value="UniProtKB-ARBA"/>
</dbReference>
<comment type="similarity">
    <text evidence="3">Belongs to the PMEI family.</text>
</comment>
<dbReference type="SUPFAM" id="SSF101148">
    <property type="entry name" value="Plant invertase/pectin methylesterase inhibitor"/>
    <property type="match status" value="2"/>
</dbReference>
<dbReference type="Proteomes" id="UP000682877">
    <property type="component" value="Chromosome 8"/>
</dbReference>
<dbReference type="FunFam" id="1.20.140.40:FF:000002">
    <property type="entry name" value="Putative invertase inhibitor"/>
    <property type="match status" value="2"/>
</dbReference>
<dbReference type="GO" id="GO:0004857">
    <property type="term" value="F:enzyme inhibitor activity"/>
    <property type="evidence" value="ECO:0007669"/>
    <property type="project" value="InterPro"/>
</dbReference>
<dbReference type="PANTHER" id="PTHR35357:SF17">
    <property type="entry name" value="PECTINESTERASE INHIBITOR 12"/>
    <property type="match status" value="1"/>
</dbReference>
<accession>A0A8S2AX53</accession>
<feature type="domain" description="Pectinesterase inhibitor" evidence="5">
    <location>
        <begin position="145"/>
        <end position="280"/>
    </location>
</feature>
<feature type="chain" id="PRO_5035911015" description="Pectinesterase inhibitor domain-containing protein" evidence="4">
    <location>
        <begin position="21"/>
        <end position="284"/>
    </location>
</feature>
<reference evidence="6" key="1">
    <citation type="submission" date="2021-01" db="EMBL/GenBank/DDBJ databases">
        <authorList>
            <person name="Bezrukov I."/>
        </authorList>
    </citation>
    <scope>NUCLEOTIDE SEQUENCE</scope>
</reference>
<gene>
    <name evidence="6" type="ORF">AARE701A_LOCUS20316</name>
</gene>
<keyword evidence="2" id="KW-1015">Disulfide bond</keyword>